<feature type="domain" description="Photolyase/cryptochrome alpha/beta" evidence="8">
    <location>
        <begin position="4"/>
        <end position="138"/>
    </location>
</feature>
<organism evidence="9 10">
    <name type="scientific">Hufsiella ginkgonis</name>
    <dbReference type="NCBI Taxonomy" id="2695274"/>
    <lineage>
        <taxon>Bacteria</taxon>
        <taxon>Pseudomonadati</taxon>
        <taxon>Bacteroidota</taxon>
        <taxon>Sphingobacteriia</taxon>
        <taxon>Sphingobacteriales</taxon>
        <taxon>Sphingobacteriaceae</taxon>
        <taxon>Hufsiella</taxon>
    </lineage>
</organism>
<dbReference type="InterPro" id="IPR036155">
    <property type="entry name" value="Crypto/Photolyase_N_sf"/>
</dbReference>
<dbReference type="EMBL" id="WVHS01000004">
    <property type="protein sequence ID" value="MXV16943.1"/>
    <property type="molecule type" value="Genomic_DNA"/>
</dbReference>
<keyword evidence="4 6" id="KW-0274">FAD</keyword>
<evidence type="ECO:0000256" key="1">
    <source>
        <dbReference type="ARBA" id="ARBA00005862"/>
    </source>
</evidence>
<comment type="function">
    <text evidence="7">May have a photoreceptor function.</text>
</comment>
<accession>A0A7K1Y119</accession>
<keyword evidence="5 7" id="KW-0157">Chromophore</keyword>
<dbReference type="Pfam" id="PF00875">
    <property type="entry name" value="DNA_photolyase"/>
    <property type="match status" value="1"/>
</dbReference>
<evidence type="ECO:0000256" key="4">
    <source>
        <dbReference type="ARBA" id="ARBA00022827"/>
    </source>
</evidence>
<dbReference type="PANTHER" id="PTHR11455">
    <property type="entry name" value="CRYPTOCHROME"/>
    <property type="match status" value="1"/>
</dbReference>
<evidence type="ECO:0000313" key="10">
    <source>
        <dbReference type="Proteomes" id="UP000451233"/>
    </source>
</evidence>
<dbReference type="Pfam" id="PF03441">
    <property type="entry name" value="FAD_binding_7"/>
    <property type="match status" value="1"/>
</dbReference>
<dbReference type="InterPro" id="IPR036134">
    <property type="entry name" value="Crypto/Photolyase_FAD-like_sf"/>
</dbReference>
<dbReference type="SUPFAM" id="SSF48173">
    <property type="entry name" value="Cryptochrome/photolyase FAD-binding domain"/>
    <property type="match status" value="1"/>
</dbReference>
<dbReference type="InterPro" id="IPR014729">
    <property type="entry name" value="Rossmann-like_a/b/a_fold"/>
</dbReference>
<gene>
    <name evidence="9" type="ORF">GS398_16705</name>
</gene>
<sequence>MSEKTILVWFRNDLRIHDNEILSEAVKKGGKVLPVYCFDPRYFTGSAYGTLKTGAIRVRFLLESVADLKRSLKQLGGDLLVVNGRPEELLPEIAQRYHVTEVYHHREVAFEETAISGLVEAALWKLQINLKHFIGHTLYHKEDLPFPIKDIPDVFTTFRKKIERDSNIRPGFDSPAAIEVPVNLEESSIPSINELGFEEPVSGERSVLRFKGGETGGLKRMQEYIWDGDALKNYKTTRNGLVGADYSSKLSPWLALGCLSTRKLYWEIKKYERTRVANDSTYALIFELLWRDYFRFMFKKHGNKFFSEEGFKGRAPETAANQQEMFDKWKNGQTGVPFIDANMHELNSTGFMSNRGRQNTASFLVKELKVNWTWGASYFEEKLIDYSPASNWGNWAYIAGVGNDPRENRHFNVLKQAQEYDPKGDYVRSWIPALAAIPGSQIHKPWELTEAQWRNYGLTPDPVYFQPGFSLV</sequence>
<dbReference type="SUPFAM" id="SSF52425">
    <property type="entry name" value="Cryptochrome/photolyase, N-terminal domain"/>
    <property type="match status" value="1"/>
</dbReference>
<dbReference type="Gene3D" id="1.10.579.10">
    <property type="entry name" value="DNA Cyclobutane Dipyrimidine Photolyase, subunit A, domain 3"/>
    <property type="match status" value="1"/>
</dbReference>
<evidence type="ECO:0000256" key="5">
    <source>
        <dbReference type="ARBA" id="ARBA00022991"/>
    </source>
</evidence>
<feature type="binding site" evidence="6">
    <location>
        <begin position="247"/>
        <end position="251"/>
    </location>
    <ligand>
        <name>FAD</name>
        <dbReference type="ChEBI" id="CHEBI:57692"/>
    </ligand>
</feature>
<dbReference type="Gene3D" id="1.25.40.80">
    <property type="match status" value="1"/>
</dbReference>
<protein>
    <recommendedName>
        <fullName evidence="2 7">Cryptochrome DASH</fullName>
    </recommendedName>
</protein>
<feature type="binding site" evidence="6">
    <location>
        <position position="234"/>
    </location>
    <ligand>
        <name>FAD</name>
        <dbReference type="ChEBI" id="CHEBI:57692"/>
    </ligand>
</feature>
<dbReference type="InterPro" id="IPR005101">
    <property type="entry name" value="Cryptochr/Photolyase_FAD-bd"/>
</dbReference>
<dbReference type="GO" id="GO:0071949">
    <property type="term" value="F:FAD binding"/>
    <property type="evidence" value="ECO:0007669"/>
    <property type="project" value="TreeGrafter"/>
</dbReference>
<keyword evidence="10" id="KW-1185">Reference proteome</keyword>
<dbReference type="PROSITE" id="PS51645">
    <property type="entry name" value="PHR_CRY_ALPHA_BETA"/>
    <property type="match status" value="1"/>
</dbReference>
<comment type="caution">
    <text evidence="9">The sequence shown here is derived from an EMBL/GenBank/DDBJ whole genome shotgun (WGS) entry which is preliminary data.</text>
</comment>
<evidence type="ECO:0000259" key="8">
    <source>
        <dbReference type="PROSITE" id="PS51645"/>
    </source>
</evidence>
<dbReference type="AlphaFoldDB" id="A0A7K1Y119"/>
<reference evidence="9 10" key="1">
    <citation type="submission" date="2019-11" db="EMBL/GenBank/DDBJ databases">
        <title>Pedobacter sp. HMF7056 Genome sequencing and assembly.</title>
        <authorList>
            <person name="Kang H."/>
            <person name="Kim H."/>
            <person name="Joh K."/>
        </authorList>
    </citation>
    <scope>NUCLEOTIDE SEQUENCE [LARGE SCALE GENOMIC DNA]</scope>
    <source>
        <strain evidence="9 10">HMF7056</strain>
    </source>
</reference>
<proteinExistence type="inferred from homology"/>
<dbReference type="RefSeq" id="WP_160907957.1">
    <property type="nucleotide sequence ID" value="NZ_WVHS01000004.1"/>
</dbReference>
<dbReference type="GO" id="GO:0003677">
    <property type="term" value="F:DNA binding"/>
    <property type="evidence" value="ECO:0007669"/>
    <property type="project" value="TreeGrafter"/>
</dbReference>
<dbReference type="InterPro" id="IPR002081">
    <property type="entry name" value="Cryptochrome/DNA_photolyase_1"/>
</dbReference>
<dbReference type="NCBIfam" id="TIGR02765">
    <property type="entry name" value="crypto_DASH"/>
    <property type="match status" value="1"/>
</dbReference>
<dbReference type="GO" id="GO:0000719">
    <property type="term" value="P:photoreactive repair"/>
    <property type="evidence" value="ECO:0007669"/>
    <property type="project" value="TreeGrafter"/>
</dbReference>
<comment type="cofactor">
    <cofactor evidence="6 7">
        <name>FAD</name>
        <dbReference type="ChEBI" id="CHEBI:57692"/>
    </cofactor>
    <text evidence="6 7">Binds 1 FAD per subunit.</text>
</comment>
<evidence type="ECO:0000256" key="3">
    <source>
        <dbReference type="ARBA" id="ARBA00022630"/>
    </source>
</evidence>
<comment type="cofactor">
    <cofactor evidence="7">
        <name>(6R)-5,10-methylene-5,6,7,8-tetrahydrofolate</name>
        <dbReference type="ChEBI" id="CHEBI:15636"/>
    </cofactor>
    <text evidence="7">Binds 1 5,10-methenyltetrahydrofolate (MTHF) per subunit.</text>
</comment>
<dbReference type="PRINTS" id="PR00147">
    <property type="entry name" value="DNAPHOTLYASE"/>
</dbReference>
<dbReference type="InterPro" id="IPR006050">
    <property type="entry name" value="DNA_photolyase_N"/>
</dbReference>
<name>A0A7K1Y119_9SPHI</name>
<dbReference type="Gene3D" id="3.40.50.620">
    <property type="entry name" value="HUPs"/>
    <property type="match status" value="1"/>
</dbReference>
<evidence type="ECO:0000256" key="7">
    <source>
        <dbReference type="RuleBase" id="RU367151"/>
    </source>
</evidence>
<dbReference type="PANTHER" id="PTHR11455:SF22">
    <property type="entry name" value="CRYPTOCHROME DASH"/>
    <property type="match status" value="1"/>
</dbReference>
<dbReference type="Proteomes" id="UP000451233">
    <property type="component" value="Unassembled WGS sequence"/>
</dbReference>
<dbReference type="InterPro" id="IPR014133">
    <property type="entry name" value="Cry_DASH"/>
</dbReference>
<evidence type="ECO:0000313" key="9">
    <source>
        <dbReference type="EMBL" id="MXV16943.1"/>
    </source>
</evidence>
<comment type="similarity">
    <text evidence="1 7">Belongs to the DNA photolyase class-1 family.</text>
</comment>
<dbReference type="GO" id="GO:0003904">
    <property type="term" value="F:deoxyribodipyrimidine photo-lyase activity"/>
    <property type="evidence" value="ECO:0007669"/>
    <property type="project" value="TreeGrafter"/>
</dbReference>
<keyword evidence="3 6" id="KW-0285">Flavoprotein</keyword>
<evidence type="ECO:0000256" key="2">
    <source>
        <dbReference type="ARBA" id="ARBA00017881"/>
    </source>
</evidence>
<evidence type="ECO:0000256" key="6">
    <source>
        <dbReference type="PIRSR" id="PIRSR602081-1"/>
    </source>
</evidence>